<accession>A0AAD9KL52</accession>
<proteinExistence type="predicted"/>
<keyword evidence="1" id="KW-0812">Transmembrane</keyword>
<reference evidence="2" key="1">
    <citation type="journal article" date="2023" name="Mol. Biol. Evol.">
        <title>Third-Generation Sequencing Reveals the Adaptive Role of the Epigenome in Three Deep-Sea Polychaetes.</title>
        <authorList>
            <person name="Perez M."/>
            <person name="Aroh O."/>
            <person name="Sun Y."/>
            <person name="Lan Y."/>
            <person name="Juniper S.K."/>
            <person name="Young C.R."/>
            <person name="Angers B."/>
            <person name="Qian P.Y."/>
        </authorList>
    </citation>
    <scope>NUCLEOTIDE SEQUENCE</scope>
    <source>
        <strain evidence="2">R07B-5</strain>
    </source>
</reference>
<dbReference type="GO" id="GO:0005221">
    <property type="term" value="F:intracellularly cyclic nucleotide-activated monoatomic cation channel activity"/>
    <property type="evidence" value="ECO:0007669"/>
    <property type="project" value="InterPro"/>
</dbReference>
<sequence length="234" mass="26511">MFRTSARHKESLSAMVIDAVNAVLGSEPPRHKAMVTPGSPSVLRPHHPLYRLWELLSTCLVMTSSMLVLYMFAFDSMTLGLHLVLYTCDLVNVINMAATFRLAYEDEDGILVTDLSLIRRRYLKSTFFVDVLSAVPFELFVIGYPASTPLLRLNRLFHAYQLGAFFDHQADMIGAKTQLIYCAKYVSVCVLVTHAICCLYFYKACVGRHFGIADDARICLNETWVTKKTLKLRK</sequence>
<organism evidence="2 3">
    <name type="scientific">Ridgeia piscesae</name>
    <name type="common">Tubeworm</name>
    <dbReference type="NCBI Taxonomy" id="27915"/>
    <lineage>
        <taxon>Eukaryota</taxon>
        <taxon>Metazoa</taxon>
        <taxon>Spiralia</taxon>
        <taxon>Lophotrochozoa</taxon>
        <taxon>Annelida</taxon>
        <taxon>Polychaeta</taxon>
        <taxon>Sedentaria</taxon>
        <taxon>Canalipalpata</taxon>
        <taxon>Sabellida</taxon>
        <taxon>Siboglinidae</taxon>
        <taxon>Ridgeia</taxon>
    </lineage>
</organism>
<dbReference type="GO" id="GO:0044877">
    <property type="term" value="F:protein-containing complex binding"/>
    <property type="evidence" value="ECO:0007669"/>
    <property type="project" value="TreeGrafter"/>
</dbReference>
<evidence type="ECO:0000256" key="1">
    <source>
        <dbReference type="SAM" id="Phobius"/>
    </source>
</evidence>
<dbReference type="Gene3D" id="1.10.287.70">
    <property type="match status" value="1"/>
</dbReference>
<feature type="transmembrane region" description="Helical" evidence="1">
    <location>
        <begin position="125"/>
        <end position="146"/>
    </location>
</feature>
<dbReference type="AlphaFoldDB" id="A0AAD9KL52"/>
<dbReference type="Proteomes" id="UP001209878">
    <property type="component" value="Unassembled WGS sequence"/>
</dbReference>
<evidence type="ECO:0000313" key="2">
    <source>
        <dbReference type="EMBL" id="KAK2173476.1"/>
    </source>
</evidence>
<dbReference type="SUPFAM" id="SSF81324">
    <property type="entry name" value="Voltage-gated potassium channels"/>
    <property type="match status" value="1"/>
</dbReference>
<evidence type="ECO:0008006" key="4">
    <source>
        <dbReference type="Google" id="ProtNLM"/>
    </source>
</evidence>
<protein>
    <recommendedName>
        <fullName evidence="4">Ion transport domain-containing protein</fullName>
    </recommendedName>
</protein>
<gene>
    <name evidence="2" type="ORF">NP493_872g01005</name>
</gene>
<keyword evidence="3" id="KW-1185">Reference proteome</keyword>
<feature type="transmembrane region" description="Helical" evidence="1">
    <location>
        <begin position="79"/>
        <end position="104"/>
    </location>
</feature>
<feature type="transmembrane region" description="Helical" evidence="1">
    <location>
        <begin position="52"/>
        <end position="73"/>
    </location>
</feature>
<keyword evidence="1" id="KW-1133">Transmembrane helix</keyword>
<dbReference type="PANTHER" id="PTHR45638:SF11">
    <property type="entry name" value="CYCLIC NUCLEOTIDE-GATED CATION CHANNEL SUBUNIT A"/>
    <property type="match status" value="1"/>
</dbReference>
<evidence type="ECO:0000313" key="3">
    <source>
        <dbReference type="Proteomes" id="UP001209878"/>
    </source>
</evidence>
<dbReference type="PANTHER" id="PTHR45638">
    <property type="entry name" value="CYCLIC NUCLEOTIDE-GATED CATION CHANNEL SUBUNIT A"/>
    <property type="match status" value="1"/>
</dbReference>
<name>A0AAD9KL52_RIDPI</name>
<dbReference type="InterPro" id="IPR050866">
    <property type="entry name" value="CNG_cation_channel"/>
</dbReference>
<keyword evidence="1" id="KW-0472">Membrane</keyword>
<feature type="transmembrane region" description="Helical" evidence="1">
    <location>
        <begin position="178"/>
        <end position="202"/>
    </location>
</feature>
<comment type="caution">
    <text evidence="2">The sequence shown here is derived from an EMBL/GenBank/DDBJ whole genome shotgun (WGS) entry which is preliminary data.</text>
</comment>
<dbReference type="EMBL" id="JAODUO010000872">
    <property type="protein sequence ID" value="KAK2173476.1"/>
    <property type="molecule type" value="Genomic_DNA"/>
</dbReference>